<keyword evidence="2" id="KW-1185">Reference proteome</keyword>
<feature type="region of interest" description="Disordered" evidence="1">
    <location>
        <begin position="103"/>
        <end position="149"/>
    </location>
</feature>
<sequence length="257" mass="27693">MAEEGVIPRNGFSNLLKEKVIVQQIWAGININNSWERLLIHSSHSLAALEKLMVQSMTSSTFDSVYEQLKQSSTIPRVMGSDATVSNASARLYVAASKMSPETESSRSQLPLPPIPGVQSGGTSLGGEQKHSSSSKFGSSNSEAVSNSEFGKDSAESLSTISTSISVRSRIINVVTEARTALESAHEAMNLIGKKTNDIPRAIGKALELIEQVRLLRGQIKGPSILYLVVWPRTRGIFYQVMGHLAVAADYLSGNCS</sequence>
<accession>A0A0M3IA67</accession>
<feature type="compositionally biased region" description="Low complexity" evidence="1">
    <location>
        <begin position="132"/>
        <end position="142"/>
    </location>
</feature>
<evidence type="ECO:0000313" key="3">
    <source>
        <dbReference type="WBParaSite" id="ALUE_0001443201-mRNA-1"/>
    </source>
</evidence>
<evidence type="ECO:0000313" key="2">
    <source>
        <dbReference type="Proteomes" id="UP000036681"/>
    </source>
</evidence>
<reference evidence="3" key="1">
    <citation type="submission" date="2017-02" db="UniProtKB">
        <authorList>
            <consortium name="WormBaseParasite"/>
        </authorList>
    </citation>
    <scope>IDENTIFICATION</scope>
</reference>
<dbReference type="WBParaSite" id="ALUE_0001443201-mRNA-1">
    <property type="protein sequence ID" value="ALUE_0001443201-mRNA-1"/>
    <property type="gene ID" value="ALUE_0001443201"/>
</dbReference>
<dbReference type="AlphaFoldDB" id="A0A0M3IA67"/>
<name>A0A0M3IA67_ASCLU</name>
<protein>
    <submittedName>
        <fullName evidence="3">Flocculation protein FLO11-like</fullName>
    </submittedName>
</protein>
<organism evidence="2 3">
    <name type="scientific">Ascaris lumbricoides</name>
    <name type="common">Giant roundworm</name>
    <dbReference type="NCBI Taxonomy" id="6252"/>
    <lineage>
        <taxon>Eukaryota</taxon>
        <taxon>Metazoa</taxon>
        <taxon>Ecdysozoa</taxon>
        <taxon>Nematoda</taxon>
        <taxon>Chromadorea</taxon>
        <taxon>Rhabditida</taxon>
        <taxon>Spirurina</taxon>
        <taxon>Ascaridomorpha</taxon>
        <taxon>Ascaridoidea</taxon>
        <taxon>Ascarididae</taxon>
        <taxon>Ascaris</taxon>
    </lineage>
</organism>
<dbReference type="Proteomes" id="UP000036681">
    <property type="component" value="Unplaced"/>
</dbReference>
<evidence type="ECO:0000256" key="1">
    <source>
        <dbReference type="SAM" id="MobiDB-lite"/>
    </source>
</evidence>
<proteinExistence type="predicted"/>